<keyword evidence="7" id="KW-0408">Iron</keyword>
<dbReference type="PANTHER" id="PTHR35457:SF1">
    <property type="entry name" value="HEME A SYNTHASE"/>
    <property type="match status" value="1"/>
</dbReference>
<evidence type="ECO:0000256" key="4">
    <source>
        <dbReference type="ARBA" id="ARBA00022723"/>
    </source>
</evidence>
<feature type="transmembrane region" description="Helical" evidence="12">
    <location>
        <begin position="340"/>
        <end position="359"/>
    </location>
</feature>
<keyword evidence="14" id="KW-1185">Reference proteome</keyword>
<evidence type="ECO:0000256" key="8">
    <source>
        <dbReference type="ARBA" id="ARBA00023133"/>
    </source>
</evidence>
<dbReference type="GO" id="GO:0016491">
    <property type="term" value="F:oxidoreductase activity"/>
    <property type="evidence" value="ECO:0007669"/>
    <property type="project" value="UniProtKB-KW"/>
</dbReference>
<reference evidence="13 14" key="1">
    <citation type="submission" date="2014-03" db="EMBL/GenBank/DDBJ databases">
        <title>Genome of Polynucleobacter strain MWH-MoK4.</title>
        <authorList>
            <person name="Hahn M.W."/>
        </authorList>
    </citation>
    <scope>NUCLEOTIDE SEQUENCE [LARGE SCALE GENOMIC DNA]</scope>
    <source>
        <strain evidence="13 14">MWH-MoK4</strain>
    </source>
</reference>
<accession>A0A0E3ZN18</accession>
<feature type="transmembrane region" description="Helical" evidence="12">
    <location>
        <begin position="37"/>
        <end position="57"/>
    </location>
</feature>
<evidence type="ECO:0000256" key="10">
    <source>
        <dbReference type="ARBA" id="ARBA00023157"/>
    </source>
</evidence>
<sequence length="376" mass="41017">MSSLLLLAELAAIAIVFAGLPLAYLWTRPTYNFFQKLNWVLVFMTFDLIVFGAFTRLTDSGLGCPDWPGCYGTSNPWHAISEIQQAEANMPTGPVTVIKAWIEMIHRYLAMTVGALILIQVAVAWSKLSSLGKKPLLGSLGLLILVCIQGAFGAWTVTLKLQPIIVTIHLMLALVLLACLTTYAQQEWIDKSSVTTRLQCKPLSSKLLLLAAVILSTQIFLGAWVSTNYAVLACPDFPTCMDRLWPETAWQEGFTLWRGLGLNAQGESITPVALQTIHWAHRIFAMVALVVLGALGLSALGLSNSKSLGMARIAQLLLGLLILQALTGISNVVFQWPLLAALMHTAGSAALVFCLVRLVQWSSWSTPIHMKMSKSL</sequence>
<organism evidence="13 14">
    <name type="scientific">Polynucleobacter duraquae</name>
    <dbReference type="NCBI Taxonomy" id="1835254"/>
    <lineage>
        <taxon>Bacteria</taxon>
        <taxon>Pseudomonadati</taxon>
        <taxon>Pseudomonadota</taxon>
        <taxon>Betaproteobacteria</taxon>
        <taxon>Burkholderiales</taxon>
        <taxon>Burkholderiaceae</taxon>
        <taxon>Polynucleobacter</taxon>
    </lineage>
</organism>
<keyword evidence="3 12" id="KW-0812">Transmembrane</keyword>
<keyword evidence="10" id="KW-1015">Disulfide bond</keyword>
<dbReference type="InterPro" id="IPR003780">
    <property type="entry name" value="COX15/CtaA_fam"/>
</dbReference>
<evidence type="ECO:0000256" key="5">
    <source>
        <dbReference type="ARBA" id="ARBA00022989"/>
    </source>
</evidence>
<dbReference type="AlphaFoldDB" id="A0A0E3ZN18"/>
<feature type="transmembrane region" description="Helical" evidence="12">
    <location>
        <begin position="314"/>
        <end position="334"/>
    </location>
</feature>
<feature type="transmembrane region" description="Helical" evidence="12">
    <location>
        <begin position="6"/>
        <end position="25"/>
    </location>
</feature>
<feature type="transmembrane region" description="Helical" evidence="12">
    <location>
        <begin position="205"/>
        <end position="225"/>
    </location>
</feature>
<dbReference type="OrthoDB" id="1447144at2"/>
<keyword evidence="4" id="KW-0479">Metal-binding</keyword>
<dbReference type="HOGENOM" id="CLU_041525_0_0_4"/>
<evidence type="ECO:0000256" key="12">
    <source>
        <dbReference type="SAM" id="Phobius"/>
    </source>
</evidence>
<feature type="transmembrane region" description="Helical" evidence="12">
    <location>
        <begin position="137"/>
        <end position="158"/>
    </location>
</feature>
<evidence type="ECO:0000256" key="1">
    <source>
        <dbReference type="ARBA" id="ARBA00004141"/>
    </source>
</evidence>
<dbReference type="RefSeq" id="WP_082091929.1">
    <property type="nucleotide sequence ID" value="NZ_CP007501.1"/>
</dbReference>
<dbReference type="GO" id="GO:0006784">
    <property type="term" value="P:heme A biosynthetic process"/>
    <property type="evidence" value="ECO:0007669"/>
    <property type="project" value="InterPro"/>
</dbReference>
<evidence type="ECO:0000256" key="9">
    <source>
        <dbReference type="ARBA" id="ARBA00023136"/>
    </source>
</evidence>
<keyword evidence="8" id="KW-0350">Heme biosynthesis</keyword>
<keyword evidence="9 12" id="KW-0472">Membrane</keyword>
<evidence type="ECO:0000313" key="14">
    <source>
        <dbReference type="Proteomes" id="UP000061135"/>
    </source>
</evidence>
<protein>
    <submittedName>
        <fullName evidence="13">Uncharacterized protein required for cytochrome oxidase assembly</fullName>
    </submittedName>
</protein>
<keyword evidence="5 12" id="KW-1133">Transmembrane helix</keyword>
<dbReference type="PANTHER" id="PTHR35457">
    <property type="entry name" value="HEME A SYNTHASE"/>
    <property type="match status" value="1"/>
</dbReference>
<dbReference type="GO" id="GO:0016020">
    <property type="term" value="C:membrane"/>
    <property type="evidence" value="ECO:0007669"/>
    <property type="project" value="UniProtKB-SubCell"/>
</dbReference>
<gene>
    <name evidence="13" type="ORF">CL55_00019170</name>
</gene>
<keyword evidence="2" id="KW-1003">Cell membrane</keyword>
<comment type="subcellular location">
    <subcellularLocation>
        <location evidence="1">Membrane</location>
        <topology evidence="1">Multi-pass membrane protein</topology>
    </subcellularLocation>
</comment>
<dbReference type="Pfam" id="PF02628">
    <property type="entry name" value="COX15-CtaA"/>
    <property type="match status" value="1"/>
</dbReference>
<evidence type="ECO:0000256" key="3">
    <source>
        <dbReference type="ARBA" id="ARBA00022692"/>
    </source>
</evidence>
<dbReference type="Proteomes" id="UP000061135">
    <property type="component" value="Chromosome"/>
</dbReference>
<feature type="transmembrane region" description="Helical" evidence="12">
    <location>
        <begin position="164"/>
        <end position="184"/>
    </location>
</feature>
<name>A0A0E3ZN18_9BURK</name>
<feature type="transmembrane region" description="Helical" evidence="12">
    <location>
        <begin position="283"/>
        <end position="302"/>
    </location>
</feature>
<evidence type="ECO:0000256" key="2">
    <source>
        <dbReference type="ARBA" id="ARBA00022475"/>
    </source>
</evidence>
<dbReference type="GO" id="GO:0046872">
    <property type="term" value="F:metal ion binding"/>
    <property type="evidence" value="ECO:0007669"/>
    <property type="project" value="UniProtKB-KW"/>
</dbReference>
<comment type="pathway">
    <text evidence="11">Porphyrin-containing compound metabolism.</text>
</comment>
<evidence type="ECO:0000256" key="6">
    <source>
        <dbReference type="ARBA" id="ARBA00023002"/>
    </source>
</evidence>
<dbReference type="EMBL" id="CP007501">
    <property type="protein sequence ID" value="AKD26250.1"/>
    <property type="molecule type" value="Genomic_DNA"/>
</dbReference>
<dbReference type="STRING" id="1835254.CL55_00019170"/>
<evidence type="ECO:0000313" key="13">
    <source>
        <dbReference type="EMBL" id="AKD26250.1"/>
    </source>
</evidence>
<dbReference type="PATRIC" id="fig|576611.7.peg.1945"/>
<evidence type="ECO:0000256" key="11">
    <source>
        <dbReference type="ARBA" id="ARBA00023444"/>
    </source>
</evidence>
<dbReference type="InterPro" id="IPR050450">
    <property type="entry name" value="COX15/CtaA_HemeA_synthase"/>
</dbReference>
<keyword evidence="6" id="KW-0560">Oxidoreductase</keyword>
<evidence type="ECO:0000256" key="7">
    <source>
        <dbReference type="ARBA" id="ARBA00023004"/>
    </source>
</evidence>
<dbReference type="KEGG" id="pdq:CL55_00019170"/>
<proteinExistence type="predicted"/>
<feature type="transmembrane region" description="Helical" evidence="12">
    <location>
        <begin position="105"/>
        <end position="125"/>
    </location>
</feature>